<evidence type="ECO:0000313" key="2">
    <source>
        <dbReference type="Proteomes" id="UP000195521"/>
    </source>
</evidence>
<evidence type="ECO:0000313" key="1">
    <source>
        <dbReference type="EMBL" id="GAW81956.1"/>
    </source>
</evidence>
<accession>A0A1Y1JHF7</accession>
<name>A0A1Y1JHF7_PLAGO</name>
<dbReference type="OMA" id="ITDSHKT"/>
<keyword evidence="2" id="KW-1185">Reference proteome</keyword>
<proteinExistence type="predicted"/>
<protein>
    <submittedName>
        <fullName evidence="1">Uncharacterized protein</fullName>
    </submittedName>
</protein>
<organism evidence="1 2">
    <name type="scientific">Plasmodium gonderi</name>
    <dbReference type="NCBI Taxonomy" id="77519"/>
    <lineage>
        <taxon>Eukaryota</taxon>
        <taxon>Sar</taxon>
        <taxon>Alveolata</taxon>
        <taxon>Apicomplexa</taxon>
        <taxon>Aconoidasida</taxon>
        <taxon>Haemosporida</taxon>
        <taxon>Plasmodiidae</taxon>
        <taxon>Plasmodium</taxon>
        <taxon>Plasmodium (Plasmodium)</taxon>
    </lineage>
</organism>
<dbReference type="EMBL" id="BDQF01000012">
    <property type="protein sequence ID" value="GAW81956.1"/>
    <property type="molecule type" value="Genomic_DNA"/>
</dbReference>
<sequence>MNLAVFENDKSLSLNGINKVLDDVYNDNLNFLLKSNQNELERREIDQFSYKIENLLNSVEEEGLRRHTEMDKMKETFQTIALQLKNVKKSIKKAEKYLEKKESGEIVSGSYKTFESIKKSIADL</sequence>
<dbReference type="RefSeq" id="XP_028544545.1">
    <property type="nucleotide sequence ID" value="XM_028688744.1"/>
</dbReference>
<dbReference type="Proteomes" id="UP000195521">
    <property type="component" value="Unassembled WGS sequence"/>
</dbReference>
<dbReference type="AlphaFoldDB" id="A0A1Y1JHF7"/>
<comment type="caution">
    <text evidence="1">The sequence shown here is derived from an EMBL/GenBank/DDBJ whole genome shotgun (WGS) entry which is preliminary data.</text>
</comment>
<dbReference type="GeneID" id="39748688"/>
<gene>
    <name evidence="1" type="ORF">PGO_114100</name>
</gene>
<dbReference type="OrthoDB" id="376134at2759"/>
<reference evidence="2" key="1">
    <citation type="submission" date="2017-04" db="EMBL/GenBank/DDBJ databases">
        <title>Plasmodium gonderi genome.</title>
        <authorList>
            <person name="Arisue N."/>
            <person name="Honma H."/>
            <person name="Kawai S."/>
            <person name="Tougan T."/>
            <person name="Tanabe K."/>
            <person name="Horii T."/>
        </authorList>
    </citation>
    <scope>NUCLEOTIDE SEQUENCE [LARGE SCALE GENOMIC DNA]</scope>
    <source>
        <strain evidence="2">ATCC 30045</strain>
    </source>
</reference>